<dbReference type="InterPro" id="IPR045864">
    <property type="entry name" value="aa-tRNA-synth_II/BPL/LPL"/>
</dbReference>
<evidence type="ECO:0000256" key="7">
    <source>
        <dbReference type="PIRSR" id="PIRSR001529-1"/>
    </source>
</evidence>
<dbReference type="InterPro" id="IPR033729">
    <property type="entry name" value="SerRS_core"/>
</dbReference>
<feature type="binding site" evidence="7">
    <location>
        <position position="218"/>
    </location>
    <ligand>
        <name>L-serine</name>
        <dbReference type="ChEBI" id="CHEBI:33384"/>
    </ligand>
</feature>
<keyword evidence="4 6" id="KW-0648">Protein biosynthesis</keyword>
<gene>
    <name evidence="6" type="primary">serS</name>
    <name evidence="11" type="ORF">A2210_01520</name>
</gene>
<dbReference type="PROSITE" id="PS50862">
    <property type="entry name" value="AA_TRNA_LIGASE_II"/>
    <property type="match status" value="1"/>
</dbReference>
<evidence type="ECO:0000259" key="10">
    <source>
        <dbReference type="PROSITE" id="PS50862"/>
    </source>
</evidence>
<feature type="binding site" evidence="6">
    <location>
        <position position="265"/>
    </location>
    <ligand>
        <name>ATP</name>
        <dbReference type="ChEBI" id="CHEBI:30616"/>
    </ligand>
</feature>
<dbReference type="InterPro" id="IPR015866">
    <property type="entry name" value="Ser-tRNA-synth_1_N"/>
</dbReference>
<feature type="domain" description="Aminoacyl-transfer RNA synthetases class-II family profile" evidence="10">
    <location>
        <begin position="125"/>
        <end position="395"/>
    </location>
</feature>
<dbReference type="GO" id="GO:0016260">
    <property type="term" value="P:selenocysteine biosynthetic process"/>
    <property type="evidence" value="ECO:0007669"/>
    <property type="project" value="UniProtKB-UniRule"/>
</dbReference>
<reference evidence="11 12" key="1">
    <citation type="journal article" date="2016" name="Nat. Commun.">
        <title>Thousands of microbial genomes shed light on interconnected biogeochemical processes in an aquifer system.</title>
        <authorList>
            <person name="Anantharaman K."/>
            <person name="Brown C.T."/>
            <person name="Hug L.A."/>
            <person name="Sharon I."/>
            <person name="Castelle C.J."/>
            <person name="Probst A.J."/>
            <person name="Thomas B.C."/>
            <person name="Singh A."/>
            <person name="Wilkins M.J."/>
            <person name="Karaoz U."/>
            <person name="Brodie E.L."/>
            <person name="Williams K.H."/>
            <person name="Hubbard S.S."/>
            <person name="Banfield J.F."/>
        </authorList>
    </citation>
    <scope>NUCLEOTIDE SEQUENCE [LARGE SCALE GENOMIC DNA]</scope>
</reference>
<comment type="subcellular location">
    <subcellularLocation>
        <location evidence="6">Cytoplasm</location>
    </subcellularLocation>
</comment>
<evidence type="ECO:0000256" key="3">
    <source>
        <dbReference type="ARBA" id="ARBA00022840"/>
    </source>
</evidence>
<feature type="binding site" evidence="7">
    <location>
        <position position="249"/>
    </location>
    <ligand>
        <name>L-serine</name>
        <dbReference type="ChEBI" id="CHEBI:33384"/>
    </ligand>
</feature>
<feature type="site" description="Important for serine binding" evidence="7">
    <location>
        <position position="370"/>
    </location>
</feature>
<dbReference type="GO" id="GO:0005524">
    <property type="term" value="F:ATP binding"/>
    <property type="evidence" value="ECO:0007669"/>
    <property type="project" value="UniProtKB-UniRule"/>
</dbReference>
<evidence type="ECO:0000256" key="2">
    <source>
        <dbReference type="ARBA" id="ARBA00022741"/>
    </source>
</evidence>
<dbReference type="InterPro" id="IPR042103">
    <property type="entry name" value="SerRS_1_N_sf"/>
</dbReference>
<dbReference type="CDD" id="cd00770">
    <property type="entry name" value="SerRS_core"/>
    <property type="match status" value="1"/>
</dbReference>
<dbReference type="InterPro" id="IPR002314">
    <property type="entry name" value="aa-tRNA-synt_IIb"/>
</dbReference>
<dbReference type="Gene3D" id="3.30.930.10">
    <property type="entry name" value="Bira Bifunctional Protein, Domain 2"/>
    <property type="match status" value="1"/>
</dbReference>
<comment type="domain">
    <text evidence="6">Consists of two distinct domains, a catalytic core and a N-terminal extension that is involved in tRNA binding.</text>
</comment>
<dbReference type="GO" id="GO:0004828">
    <property type="term" value="F:serine-tRNA ligase activity"/>
    <property type="evidence" value="ECO:0007669"/>
    <property type="project" value="UniProtKB-UniRule"/>
</dbReference>
<feature type="binding site" evidence="6 8">
    <location>
        <begin position="249"/>
        <end position="251"/>
    </location>
    <ligand>
        <name>ATP</name>
        <dbReference type="ChEBI" id="CHEBI:30616"/>
    </ligand>
</feature>
<dbReference type="PIRSF" id="PIRSF001529">
    <property type="entry name" value="Ser-tRNA-synth_IIa"/>
    <property type="match status" value="1"/>
</dbReference>
<dbReference type="PANTHER" id="PTHR11778">
    <property type="entry name" value="SERYL-TRNA SYNTHETASE"/>
    <property type="match status" value="1"/>
</dbReference>
<feature type="binding site" evidence="6">
    <location>
        <position position="370"/>
    </location>
    <ligand>
        <name>L-serine</name>
        <dbReference type="ChEBI" id="CHEBI:33384"/>
    </ligand>
</feature>
<dbReference type="Pfam" id="PF00587">
    <property type="entry name" value="tRNA-synt_2b"/>
    <property type="match status" value="1"/>
</dbReference>
<dbReference type="GO" id="GO:0006434">
    <property type="term" value="P:seryl-tRNA aminoacylation"/>
    <property type="evidence" value="ECO:0007669"/>
    <property type="project" value="UniProtKB-UniRule"/>
</dbReference>
<feature type="binding site" evidence="6">
    <location>
        <begin position="218"/>
        <end position="220"/>
    </location>
    <ligand>
        <name>L-serine</name>
        <dbReference type="ChEBI" id="CHEBI:33384"/>
    </ligand>
</feature>
<dbReference type="InterPro" id="IPR006195">
    <property type="entry name" value="aa-tRNA-synth_II"/>
</dbReference>
<comment type="similarity">
    <text evidence="6">Belongs to the class-II aminoacyl-tRNA synthetase family. Type-1 seryl-tRNA synthetase subfamily.</text>
</comment>
<dbReference type="PRINTS" id="PR00981">
    <property type="entry name" value="TRNASYNTHSER"/>
</dbReference>
<dbReference type="InterPro" id="IPR010978">
    <property type="entry name" value="tRNA-bd_arm"/>
</dbReference>
<proteinExistence type="inferred from homology"/>
<evidence type="ECO:0000256" key="9">
    <source>
        <dbReference type="SAM" id="Coils"/>
    </source>
</evidence>
<sequence>MLDIQYIRENKDRVKKATKDKGFDGGIVDKLLKADAERRKLIQEVEEFRARRNKLTKDDIAEGKKLKIELKGKEEKLRKIEKEFDELALKIPNPSADDVKVGSAEDNEVIKKVGEPKKFDFKVRDHVEIGQLTDTIDLERGAKVAQSGFYYIKNDGVLLEMALANYAFNKLIEKGFVPVITPNVAKERNLVGCGFQARSEKERQVYNIEGEDLDLIATAEITLVGLHTDEVLDEKVLPLKYAGYSYCYRTEAGSYGKDVRGILRVHEFRKIEMVIFCLPKESDSWHEKLLEVEEEIWQELKIPYQVVKMASGDLGSAASRKYDIEAWMPSQDKYREVTSTSNTTDFQARRLNIKVRRGGNNEYLHTLNGTAIALGRAMIAILENYQQEDGSAIVPEVLRKWMGKEKIVVSSEK</sequence>
<feature type="binding site" evidence="6 7">
    <location>
        <position position="272"/>
    </location>
    <ligand>
        <name>L-serine</name>
        <dbReference type="ChEBI" id="CHEBI:33384"/>
    </ligand>
</feature>
<dbReference type="STRING" id="1802532.A2210_01520"/>
<keyword evidence="3 6" id="KW-0067">ATP-binding</keyword>
<dbReference type="AlphaFoldDB" id="A0A1F8CKB6"/>
<feature type="binding site" evidence="8">
    <location>
        <begin position="265"/>
        <end position="268"/>
    </location>
    <ligand>
        <name>ATP</name>
        <dbReference type="ChEBI" id="CHEBI:30616"/>
    </ligand>
</feature>
<dbReference type="Pfam" id="PF02403">
    <property type="entry name" value="Seryl_tRNA_N"/>
    <property type="match status" value="1"/>
</dbReference>
<comment type="caution">
    <text evidence="11">The sequence shown here is derived from an EMBL/GenBank/DDBJ whole genome shotgun (WGS) entry which is preliminary data.</text>
</comment>
<keyword evidence="6" id="KW-0963">Cytoplasm</keyword>
<keyword evidence="2 6" id="KW-0547">Nucleotide-binding</keyword>
<evidence type="ECO:0000256" key="5">
    <source>
        <dbReference type="ARBA" id="ARBA00023146"/>
    </source>
</evidence>
<dbReference type="UniPathway" id="UPA00906">
    <property type="reaction ID" value="UER00895"/>
</dbReference>
<dbReference type="Proteomes" id="UP000177855">
    <property type="component" value="Unassembled WGS sequence"/>
</dbReference>
<evidence type="ECO:0000313" key="11">
    <source>
        <dbReference type="EMBL" id="OGM76684.1"/>
    </source>
</evidence>
<dbReference type="SUPFAM" id="SSF55681">
    <property type="entry name" value="Class II aaRS and biotin synthetases"/>
    <property type="match status" value="1"/>
</dbReference>
<dbReference type="HAMAP" id="MF_00176">
    <property type="entry name" value="Ser_tRNA_synth_type1"/>
    <property type="match status" value="1"/>
</dbReference>
<dbReference type="EMBL" id="MGHS01000020">
    <property type="protein sequence ID" value="OGM76684.1"/>
    <property type="molecule type" value="Genomic_DNA"/>
</dbReference>
<protein>
    <recommendedName>
        <fullName evidence="6">Serine--tRNA ligase</fullName>
        <ecNumber evidence="6">6.1.1.11</ecNumber>
    </recommendedName>
    <alternativeName>
        <fullName evidence="6">Seryl-tRNA synthetase</fullName>
        <shortName evidence="6">SerRS</shortName>
    </alternativeName>
    <alternativeName>
        <fullName evidence="6">Seryl-tRNA(Ser/Sec) synthetase</fullName>
    </alternativeName>
</protein>
<dbReference type="GO" id="GO:0005737">
    <property type="term" value="C:cytoplasm"/>
    <property type="evidence" value="ECO:0007669"/>
    <property type="project" value="UniProtKB-SubCell"/>
</dbReference>
<evidence type="ECO:0000256" key="6">
    <source>
        <dbReference type="HAMAP-Rule" id="MF_00176"/>
    </source>
</evidence>
<feature type="coiled-coil region" evidence="9">
    <location>
        <begin position="31"/>
        <end position="90"/>
    </location>
</feature>
<comment type="pathway">
    <text evidence="6">Aminoacyl-tRNA biosynthesis; selenocysteinyl-tRNA(Sec) biosynthesis; L-seryl-tRNA(Sec) from L-serine and tRNA(Sec): step 1/1.</text>
</comment>
<keyword evidence="5 6" id="KW-0030">Aminoacyl-tRNA synthetase</keyword>
<name>A0A1F8CKB6_9BACT</name>
<comment type="catalytic activity">
    <reaction evidence="6">
        <text>tRNA(Sec) + L-serine + ATP = L-seryl-tRNA(Sec) + AMP + diphosphate + H(+)</text>
        <dbReference type="Rhea" id="RHEA:42580"/>
        <dbReference type="Rhea" id="RHEA-COMP:9742"/>
        <dbReference type="Rhea" id="RHEA-COMP:10128"/>
        <dbReference type="ChEBI" id="CHEBI:15378"/>
        <dbReference type="ChEBI" id="CHEBI:30616"/>
        <dbReference type="ChEBI" id="CHEBI:33019"/>
        <dbReference type="ChEBI" id="CHEBI:33384"/>
        <dbReference type="ChEBI" id="CHEBI:78442"/>
        <dbReference type="ChEBI" id="CHEBI:78533"/>
        <dbReference type="ChEBI" id="CHEBI:456215"/>
        <dbReference type="EC" id="6.1.1.11"/>
    </reaction>
</comment>
<evidence type="ECO:0000256" key="1">
    <source>
        <dbReference type="ARBA" id="ARBA00022598"/>
    </source>
</evidence>
<dbReference type="InterPro" id="IPR002317">
    <property type="entry name" value="Ser-tRNA-ligase_type_1"/>
</dbReference>
<evidence type="ECO:0000256" key="8">
    <source>
        <dbReference type="PIRSR" id="PIRSR001529-2"/>
    </source>
</evidence>
<dbReference type="NCBIfam" id="TIGR00414">
    <property type="entry name" value="serS"/>
    <property type="match status" value="1"/>
</dbReference>
<feature type="binding site" evidence="7">
    <location>
        <position position="368"/>
    </location>
    <ligand>
        <name>L-serine</name>
        <dbReference type="ChEBI" id="CHEBI:33384"/>
    </ligand>
</feature>
<feature type="binding site" evidence="6 8">
    <location>
        <begin position="336"/>
        <end position="339"/>
    </location>
    <ligand>
        <name>ATP</name>
        <dbReference type="ChEBI" id="CHEBI:30616"/>
    </ligand>
</feature>
<keyword evidence="9" id="KW-0175">Coiled coil</keyword>
<keyword evidence="1 6" id="KW-0436">Ligase</keyword>
<accession>A0A1F8CKB6</accession>
<dbReference type="SUPFAM" id="SSF46589">
    <property type="entry name" value="tRNA-binding arm"/>
    <property type="match status" value="1"/>
</dbReference>
<comment type="function">
    <text evidence="6">Catalyzes the attachment of serine to tRNA(Ser). Is also able to aminoacylate tRNA(Sec) with serine, to form the misacylated tRNA L-seryl-tRNA(Sec), which will be further converted into selenocysteinyl-tRNA(Sec).</text>
</comment>
<comment type="catalytic activity">
    <reaction evidence="6">
        <text>tRNA(Ser) + L-serine + ATP = L-seryl-tRNA(Ser) + AMP + diphosphate + H(+)</text>
        <dbReference type="Rhea" id="RHEA:12292"/>
        <dbReference type="Rhea" id="RHEA-COMP:9669"/>
        <dbReference type="Rhea" id="RHEA-COMP:9703"/>
        <dbReference type="ChEBI" id="CHEBI:15378"/>
        <dbReference type="ChEBI" id="CHEBI:30616"/>
        <dbReference type="ChEBI" id="CHEBI:33019"/>
        <dbReference type="ChEBI" id="CHEBI:33384"/>
        <dbReference type="ChEBI" id="CHEBI:78442"/>
        <dbReference type="ChEBI" id="CHEBI:78533"/>
        <dbReference type="ChEBI" id="CHEBI:456215"/>
        <dbReference type="EC" id="6.1.1.11"/>
    </reaction>
</comment>
<comment type="subunit">
    <text evidence="6">Homodimer. The tRNA molecule binds across the dimer.</text>
</comment>
<organism evidence="11 12">
    <name type="scientific">Candidatus Woesebacteria bacterium RIFOXYA1_FULL_40_18</name>
    <dbReference type="NCBI Taxonomy" id="1802532"/>
    <lineage>
        <taxon>Bacteria</taxon>
        <taxon>Candidatus Woeseibacteriota</taxon>
    </lineage>
</organism>
<dbReference type="EC" id="6.1.1.11" evidence="6"/>
<dbReference type="Gene3D" id="1.10.287.40">
    <property type="entry name" value="Serine-tRNA synthetase, tRNA binding domain"/>
    <property type="match status" value="1"/>
</dbReference>
<evidence type="ECO:0000256" key="4">
    <source>
        <dbReference type="ARBA" id="ARBA00022917"/>
    </source>
</evidence>
<evidence type="ECO:0000313" key="12">
    <source>
        <dbReference type="Proteomes" id="UP000177855"/>
    </source>
</evidence>